<keyword evidence="2" id="KW-1185">Reference proteome</keyword>
<accession>A0ABT0W696</accession>
<dbReference type="Proteomes" id="UP001523262">
    <property type="component" value="Unassembled WGS sequence"/>
</dbReference>
<dbReference type="SUPFAM" id="SSF54593">
    <property type="entry name" value="Glyoxalase/Bleomycin resistance protein/Dihydroxybiphenyl dioxygenase"/>
    <property type="match status" value="1"/>
</dbReference>
<dbReference type="Gene3D" id="3.10.180.10">
    <property type="entry name" value="2,3-Dihydroxybiphenyl 1,2-Dioxygenase, domain 1"/>
    <property type="match status" value="1"/>
</dbReference>
<evidence type="ECO:0008006" key="3">
    <source>
        <dbReference type="Google" id="ProtNLM"/>
    </source>
</evidence>
<dbReference type="InterPro" id="IPR029068">
    <property type="entry name" value="Glyas_Bleomycin-R_OHBP_Dase"/>
</dbReference>
<gene>
    <name evidence="1" type="ORF">NDK43_00085</name>
</gene>
<sequence length="51" mass="5905">MLGITHLRHISLITPVLKEQAEFYEKIWGLDKVTQEETSVYFRGAGPKIIF</sequence>
<name>A0ABT0W696_9BACI</name>
<dbReference type="EMBL" id="JAMQCR010000001">
    <property type="protein sequence ID" value="MCM2531128.1"/>
    <property type="molecule type" value="Genomic_DNA"/>
</dbReference>
<proteinExistence type="predicted"/>
<comment type="caution">
    <text evidence="1">The sequence shown here is derived from an EMBL/GenBank/DDBJ whole genome shotgun (WGS) entry which is preliminary data.</text>
</comment>
<reference evidence="1 2" key="1">
    <citation type="submission" date="2022-06" db="EMBL/GenBank/DDBJ databases">
        <authorList>
            <person name="Jeon C.O."/>
        </authorList>
    </citation>
    <scope>NUCLEOTIDE SEQUENCE [LARGE SCALE GENOMIC DNA]</scope>
    <source>
        <strain evidence="1 2">KCTC 13943</strain>
    </source>
</reference>
<protein>
    <recommendedName>
        <fullName evidence="3">VOC domain-containing protein</fullName>
    </recommendedName>
</protein>
<evidence type="ECO:0000313" key="1">
    <source>
        <dbReference type="EMBL" id="MCM2531128.1"/>
    </source>
</evidence>
<organism evidence="1 2">
    <name type="scientific">Neobacillus pocheonensis</name>
    <dbReference type="NCBI Taxonomy" id="363869"/>
    <lineage>
        <taxon>Bacteria</taxon>
        <taxon>Bacillati</taxon>
        <taxon>Bacillota</taxon>
        <taxon>Bacilli</taxon>
        <taxon>Bacillales</taxon>
        <taxon>Bacillaceae</taxon>
        <taxon>Neobacillus</taxon>
    </lineage>
</organism>
<evidence type="ECO:0000313" key="2">
    <source>
        <dbReference type="Proteomes" id="UP001523262"/>
    </source>
</evidence>